<organism evidence="2 3">
    <name type="scientific">Urochloa decumbens</name>
    <dbReference type="NCBI Taxonomy" id="240449"/>
    <lineage>
        <taxon>Eukaryota</taxon>
        <taxon>Viridiplantae</taxon>
        <taxon>Streptophyta</taxon>
        <taxon>Embryophyta</taxon>
        <taxon>Tracheophyta</taxon>
        <taxon>Spermatophyta</taxon>
        <taxon>Magnoliopsida</taxon>
        <taxon>Liliopsida</taxon>
        <taxon>Poales</taxon>
        <taxon>Poaceae</taxon>
        <taxon>PACMAD clade</taxon>
        <taxon>Panicoideae</taxon>
        <taxon>Panicodae</taxon>
        <taxon>Paniceae</taxon>
        <taxon>Melinidinae</taxon>
        <taxon>Urochloa</taxon>
    </lineage>
</organism>
<evidence type="ECO:0000313" key="2">
    <source>
        <dbReference type="EMBL" id="CAL4977969.1"/>
    </source>
</evidence>
<reference evidence="2" key="1">
    <citation type="submission" date="2024-10" db="EMBL/GenBank/DDBJ databases">
        <authorList>
            <person name="Ryan C."/>
        </authorList>
    </citation>
    <scope>NUCLEOTIDE SEQUENCE [LARGE SCALE GENOMIC DNA]</scope>
</reference>
<keyword evidence="3" id="KW-1185">Reference proteome</keyword>
<sequence length="120" mass="13861">MEEEDAKGSGVRTDQLVEDGADKASPTALRGRRRKDMTPEEWSAAMAYAKALLEDYKVYHAMTEEDVEEEYRRAGKLDKYDPETELHKRCARVAKKHPPPPGYDPRLEEYFKLIQDEEAD</sequence>
<evidence type="ECO:0000313" key="3">
    <source>
        <dbReference type="Proteomes" id="UP001497457"/>
    </source>
</evidence>
<evidence type="ECO:0000256" key="1">
    <source>
        <dbReference type="SAM" id="MobiDB-lite"/>
    </source>
</evidence>
<proteinExistence type="predicted"/>
<protein>
    <submittedName>
        <fullName evidence="2">Uncharacterized protein</fullName>
    </submittedName>
</protein>
<dbReference type="EMBL" id="OZ075130">
    <property type="protein sequence ID" value="CAL4977969.1"/>
    <property type="molecule type" value="Genomic_DNA"/>
</dbReference>
<accession>A0ABC9AFS0</accession>
<dbReference type="Proteomes" id="UP001497457">
    <property type="component" value="Chromosome 20rd"/>
</dbReference>
<name>A0ABC9AFS0_9POAL</name>
<dbReference type="AlphaFoldDB" id="A0ABC9AFS0"/>
<feature type="region of interest" description="Disordered" evidence="1">
    <location>
        <begin position="1"/>
        <end position="39"/>
    </location>
</feature>
<gene>
    <name evidence="2" type="ORF">URODEC1_LOCUS54456</name>
</gene>